<dbReference type="FunFam" id="2.30.30.30:FF:000014">
    <property type="entry name" value="60S ribosomal protein L6"/>
    <property type="match status" value="1"/>
</dbReference>
<dbReference type="PANTHER" id="PTHR10715">
    <property type="entry name" value="60S RIBOSOMAL PROTEIN L6"/>
    <property type="match status" value="1"/>
</dbReference>
<organism evidence="6 7">
    <name type="scientific">Saitozyma podzolica</name>
    <dbReference type="NCBI Taxonomy" id="1890683"/>
    <lineage>
        <taxon>Eukaryota</taxon>
        <taxon>Fungi</taxon>
        <taxon>Dikarya</taxon>
        <taxon>Basidiomycota</taxon>
        <taxon>Agaricomycotina</taxon>
        <taxon>Tremellomycetes</taxon>
        <taxon>Tremellales</taxon>
        <taxon>Trimorphomycetaceae</taxon>
        <taxon>Saitozyma</taxon>
    </lineage>
</organism>
<dbReference type="GO" id="GO:0003723">
    <property type="term" value="F:RNA binding"/>
    <property type="evidence" value="ECO:0007669"/>
    <property type="project" value="TreeGrafter"/>
</dbReference>
<dbReference type="InterPro" id="IPR008991">
    <property type="entry name" value="Translation_prot_SH3-like_sf"/>
</dbReference>
<comment type="similarity">
    <text evidence="1 4">Belongs to the eukaryotic ribosomal protein eL6 family.</text>
</comment>
<dbReference type="PANTHER" id="PTHR10715:SF0">
    <property type="entry name" value="LARGE RIBOSOMAL SUBUNIT PROTEIN EL6"/>
    <property type="match status" value="1"/>
</dbReference>
<proteinExistence type="inferred from homology"/>
<dbReference type="InterPro" id="IPR014722">
    <property type="entry name" value="Rib_uL2_dom2"/>
</dbReference>
<dbReference type="GO" id="GO:0003735">
    <property type="term" value="F:structural constituent of ribosome"/>
    <property type="evidence" value="ECO:0007669"/>
    <property type="project" value="InterPro"/>
</dbReference>
<dbReference type="AlphaFoldDB" id="A0A427YCD3"/>
<dbReference type="GO" id="GO:0002181">
    <property type="term" value="P:cytoplasmic translation"/>
    <property type="evidence" value="ECO:0007669"/>
    <property type="project" value="TreeGrafter"/>
</dbReference>
<gene>
    <name evidence="6" type="ORF">EHS25_003018</name>
</gene>
<feature type="region of interest" description="Disordered" evidence="5">
    <location>
        <begin position="99"/>
        <end position="189"/>
    </location>
</feature>
<name>A0A427YCD3_9TREE</name>
<keyword evidence="7" id="KW-1185">Reference proteome</keyword>
<comment type="caution">
    <text evidence="6">The sequence shown here is derived from an EMBL/GenBank/DDBJ whole genome shotgun (WGS) entry which is preliminary data.</text>
</comment>
<accession>A0A427YCD3</accession>
<dbReference type="InterPro" id="IPR000915">
    <property type="entry name" value="60S_ribosomal_eL6"/>
</dbReference>
<dbReference type="PROSITE" id="PS01170">
    <property type="entry name" value="RIBOSOMAL_L6E"/>
    <property type="match status" value="1"/>
</dbReference>
<protein>
    <recommendedName>
        <fullName evidence="4">60S ribosomal protein L6</fullName>
    </recommendedName>
</protein>
<feature type="compositionally biased region" description="Polar residues" evidence="5">
    <location>
        <begin position="127"/>
        <end position="138"/>
    </location>
</feature>
<evidence type="ECO:0000256" key="2">
    <source>
        <dbReference type="ARBA" id="ARBA00022980"/>
    </source>
</evidence>
<feature type="compositionally biased region" description="Low complexity" evidence="5">
    <location>
        <begin position="51"/>
        <end position="71"/>
    </location>
</feature>
<dbReference type="EMBL" id="RSCD01000016">
    <property type="protein sequence ID" value="RSH88790.1"/>
    <property type="molecule type" value="Genomic_DNA"/>
</dbReference>
<dbReference type="OrthoDB" id="2436667at2759"/>
<keyword evidence="3 4" id="KW-0687">Ribonucleoprotein</keyword>
<dbReference type="Pfam" id="PF01159">
    <property type="entry name" value="Ribosomal_L6e"/>
    <property type="match status" value="1"/>
</dbReference>
<dbReference type="GO" id="GO:0022625">
    <property type="term" value="C:cytosolic large ribosomal subunit"/>
    <property type="evidence" value="ECO:0007669"/>
    <property type="project" value="TreeGrafter"/>
</dbReference>
<reference evidence="6 7" key="1">
    <citation type="submission" date="2018-11" db="EMBL/GenBank/DDBJ databases">
        <title>Genome sequence of Saitozyma podzolica DSM 27192.</title>
        <authorList>
            <person name="Aliyu H."/>
            <person name="Gorte O."/>
            <person name="Ochsenreither K."/>
        </authorList>
    </citation>
    <scope>NUCLEOTIDE SEQUENCE [LARGE SCALE GENOMIC DNA]</scope>
    <source>
        <strain evidence="6 7">DSM 27192</strain>
    </source>
</reference>
<evidence type="ECO:0000256" key="1">
    <source>
        <dbReference type="ARBA" id="ARBA00010592"/>
    </source>
</evidence>
<dbReference type="InterPro" id="IPR049633">
    <property type="entry name" value="Ribosomal_eL6_CS"/>
</dbReference>
<feature type="region of interest" description="Disordered" evidence="5">
    <location>
        <begin position="39"/>
        <end position="75"/>
    </location>
</feature>
<dbReference type="Gene3D" id="2.30.30.30">
    <property type="match status" value="1"/>
</dbReference>
<dbReference type="GO" id="GO:0000027">
    <property type="term" value="P:ribosomal large subunit assembly"/>
    <property type="evidence" value="ECO:0007669"/>
    <property type="project" value="TreeGrafter"/>
</dbReference>
<evidence type="ECO:0000256" key="4">
    <source>
        <dbReference type="RuleBase" id="RU000662"/>
    </source>
</evidence>
<dbReference type="STRING" id="1890683.A0A427YCD3"/>
<dbReference type="CDD" id="cd13156">
    <property type="entry name" value="KOW_RPL6"/>
    <property type="match status" value="1"/>
</dbReference>
<sequence>MSQAQSAQAQRVATAHIAAFGVSAEPRCHIGVNAVAPIGRRHIPPSPPESPNNAETTSCPPSALAIPAPSLGRSPTTQFVVTSSIDPFLFVLQRSGAIPSKSQHRPSSLSSAPASQSSSHPSSLSATHYQVSDNSQMARSKDIAPHVGRLSRSQVAAKRGLHKGKKTTAAPAKPEQPAYTEKTVGGKANGEKRLVPTAKASKYYPAEDVRQPKVSRKSAGKAALRSSITPGTVLILLAGRFSGKRVVFLKQLDSGLLLVNGPFKLNGVPLRRVSQAYVIATSTKVDITGVSIPESVNDAYFAKAKAAKSTKEGEFFGEGKEKKAFPEEKKSEQKSVDSALLSAISKVEHLSRYLKASWGLSKGDRFHELKF</sequence>
<keyword evidence="2 4" id="KW-0689">Ribosomal protein</keyword>
<dbReference type="SUPFAM" id="SSF50104">
    <property type="entry name" value="Translation proteins SH3-like domain"/>
    <property type="match status" value="1"/>
</dbReference>
<feature type="compositionally biased region" description="Low complexity" evidence="5">
    <location>
        <begin position="106"/>
        <end position="126"/>
    </location>
</feature>
<evidence type="ECO:0000313" key="7">
    <source>
        <dbReference type="Proteomes" id="UP000279259"/>
    </source>
</evidence>
<evidence type="ECO:0000313" key="6">
    <source>
        <dbReference type="EMBL" id="RSH88790.1"/>
    </source>
</evidence>
<dbReference type="InterPro" id="IPR041997">
    <property type="entry name" value="Ribosomal_eL6_KOW"/>
</dbReference>
<evidence type="ECO:0000256" key="3">
    <source>
        <dbReference type="ARBA" id="ARBA00023274"/>
    </source>
</evidence>
<evidence type="ECO:0000256" key="5">
    <source>
        <dbReference type="SAM" id="MobiDB-lite"/>
    </source>
</evidence>
<dbReference type="Proteomes" id="UP000279259">
    <property type="component" value="Unassembled WGS sequence"/>
</dbReference>